<evidence type="ECO:0000256" key="1">
    <source>
        <dbReference type="ARBA" id="ARBA00005817"/>
    </source>
</evidence>
<dbReference type="InterPro" id="IPR001308">
    <property type="entry name" value="ETF_a/FixB"/>
</dbReference>
<protein>
    <submittedName>
        <fullName evidence="6">Electron transfer flavoprotein alpha subunit apoprotein</fullName>
    </submittedName>
</protein>
<dbReference type="InterPro" id="IPR014730">
    <property type="entry name" value="ETF_a/b_N"/>
</dbReference>
<comment type="cofactor">
    <cofactor evidence="3">
        <name>FAD</name>
        <dbReference type="ChEBI" id="CHEBI:57692"/>
    </cofactor>
    <text evidence="3">Binds 1 FAD per dimer.</text>
</comment>
<dbReference type="SUPFAM" id="SSF52402">
    <property type="entry name" value="Adenine nucleotide alpha hydrolases-like"/>
    <property type="match status" value="1"/>
</dbReference>
<dbReference type="InterPro" id="IPR029035">
    <property type="entry name" value="DHS-like_NAD/FAD-binding_dom"/>
</dbReference>
<dbReference type="STRING" id="658167.SAMN04488135_102395"/>
<feature type="binding site" evidence="3">
    <location>
        <begin position="266"/>
        <end position="270"/>
    </location>
    <ligand>
        <name>FAD</name>
        <dbReference type="ChEBI" id="CHEBI:57692"/>
    </ligand>
</feature>
<dbReference type="PIRSF" id="PIRSF000089">
    <property type="entry name" value="Electra_flavoP_a"/>
    <property type="match status" value="1"/>
</dbReference>
<evidence type="ECO:0000256" key="2">
    <source>
        <dbReference type="ARBA" id="ARBA00022982"/>
    </source>
</evidence>
<dbReference type="InterPro" id="IPR014729">
    <property type="entry name" value="Rossmann-like_a/b/a_fold"/>
</dbReference>
<evidence type="ECO:0000313" key="6">
    <source>
        <dbReference type="EMBL" id="SHH18206.1"/>
    </source>
</evidence>
<sequence length="339" mass="34712">MQAQAESPRAIYALIHTGPAMAAADYAPLETASALARRCQGSAHALLVGAAPQAAIDRARELGLDTVWVVSAGAAPEPLQSQQLADIFAASLAREGPVGHAPDSLFLVAAGPAGEELAGRLAARLKAVPLGKCKHFEFDAAGRMSVQRAAFGGRLDMTLACRRGPFVAAVRKLDDAAQGQPQDSHATAVCHISPAVPLRPAYPASATARAEQQASLDGAKLVVAGGRGMGGADGFAALYELAARLEGAVGASLPAIDAGWAPVARQVGQSGKYVAPEIYLAIGISGTPQHMAGIAPHTRIIAVNKDPDAGIFQAAQIGVVADWQEFLPALISAWDGAPH</sequence>
<keyword evidence="3" id="KW-0274">FAD</keyword>
<dbReference type="OrthoDB" id="9770286at2"/>
<dbReference type="Pfam" id="PF00766">
    <property type="entry name" value="ETF_alpha"/>
    <property type="match status" value="1"/>
</dbReference>
<dbReference type="RefSeq" id="WP_084135759.1">
    <property type="nucleotide sequence ID" value="NZ_FQXE01000002.1"/>
</dbReference>
<proteinExistence type="inferred from homology"/>
<dbReference type="AlphaFoldDB" id="A0A1M5QWE7"/>
<dbReference type="GO" id="GO:0033539">
    <property type="term" value="P:fatty acid beta-oxidation using acyl-CoA dehydrogenase"/>
    <property type="evidence" value="ECO:0007669"/>
    <property type="project" value="TreeGrafter"/>
</dbReference>
<dbReference type="Proteomes" id="UP000184226">
    <property type="component" value="Unassembled WGS sequence"/>
</dbReference>
<feature type="binding site" evidence="3">
    <location>
        <position position="227"/>
    </location>
    <ligand>
        <name>FAD</name>
        <dbReference type="ChEBI" id="CHEBI:57692"/>
    </ligand>
</feature>
<dbReference type="Pfam" id="PF01012">
    <property type="entry name" value="ETF"/>
    <property type="match status" value="1"/>
</dbReference>
<feature type="domain" description="Electron transfer flavoprotein alpha subunit C-terminal" evidence="4">
    <location>
        <begin position="216"/>
        <end position="294"/>
    </location>
</feature>
<reference evidence="6 7" key="1">
    <citation type="submission" date="2016-11" db="EMBL/GenBank/DDBJ databases">
        <authorList>
            <person name="Jaros S."/>
            <person name="Januszkiewicz K."/>
            <person name="Wedrychowicz H."/>
        </authorList>
    </citation>
    <scope>NUCLEOTIDE SEQUENCE [LARGE SCALE GENOMIC DNA]</scope>
    <source>
        <strain evidence="6 7">CGMCC 1.10190</strain>
    </source>
</reference>
<dbReference type="SUPFAM" id="SSF52467">
    <property type="entry name" value="DHS-like NAD/FAD-binding domain"/>
    <property type="match status" value="1"/>
</dbReference>
<dbReference type="Gene3D" id="3.40.50.1220">
    <property type="entry name" value="TPP-binding domain"/>
    <property type="match status" value="1"/>
</dbReference>
<comment type="similarity">
    <text evidence="1">Belongs to the ETF alpha-subunit/FixB family.</text>
</comment>
<evidence type="ECO:0000313" key="7">
    <source>
        <dbReference type="Proteomes" id="UP000184226"/>
    </source>
</evidence>
<feature type="binding site" evidence="3">
    <location>
        <position position="304"/>
    </location>
    <ligand>
        <name>FAD</name>
        <dbReference type="ChEBI" id="CHEBI:57692"/>
    </ligand>
</feature>
<accession>A0A1M5QWE7</accession>
<dbReference type="GO" id="GO:0050660">
    <property type="term" value="F:flavin adenine dinucleotide binding"/>
    <property type="evidence" value="ECO:0007669"/>
    <property type="project" value="InterPro"/>
</dbReference>
<dbReference type="InterPro" id="IPR014731">
    <property type="entry name" value="ETF_asu_C"/>
</dbReference>
<keyword evidence="2" id="KW-0813">Transport</keyword>
<dbReference type="Gene3D" id="3.40.50.620">
    <property type="entry name" value="HUPs"/>
    <property type="match status" value="1"/>
</dbReference>
<evidence type="ECO:0000259" key="4">
    <source>
        <dbReference type="Pfam" id="PF00766"/>
    </source>
</evidence>
<organism evidence="6 7">
    <name type="scientific">Pollutimonas bauzanensis</name>
    <dbReference type="NCBI Taxonomy" id="658167"/>
    <lineage>
        <taxon>Bacteria</taxon>
        <taxon>Pseudomonadati</taxon>
        <taxon>Pseudomonadota</taxon>
        <taxon>Betaproteobacteria</taxon>
        <taxon>Burkholderiales</taxon>
        <taxon>Alcaligenaceae</taxon>
        <taxon>Pollutimonas</taxon>
    </lineage>
</organism>
<feature type="domain" description="Electron transfer flavoprotein alpha/beta-subunit N-terminal" evidence="5">
    <location>
        <begin position="20"/>
        <end position="172"/>
    </location>
</feature>
<keyword evidence="7" id="KW-1185">Reference proteome</keyword>
<evidence type="ECO:0000256" key="3">
    <source>
        <dbReference type="PIRSR" id="PIRSR000089-1"/>
    </source>
</evidence>
<keyword evidence="2" id="KW-0249">Electron transport</keyword>
<evidence type="ECO:0000259" key="5">
    <source>
        <dbReference type="Pfam" id="PF01012"/>
    </source>
</evidence>
<dbReference type="PANTHER" id="PTHR43153">
    <property type="entry name" value="ELECTRON TRANSFER FLAVOPROTEIN ALPHA"/>
    <property type="match status" value="1"/>
</dbReference>
<dbReference type="GO" id="GO:0009055">
    <property type="term" value="F:electron transfer activity"/>
    <property type="evidence" value="ECO:0007669"/>
    <property type="project" value="InterPro"/>
</dbReference>
<dbReference type="PANTHER" id="PTHR43153:SF1">
    <property type="entry name" value="ELECTRON TRANSFER FLAVOPROTEIN SUBUNIT ALPHA, MITOCHONDRIAL"/>
    <property type="match status" value="1"/>
</dbReference>
<name>A0A1M5QWE7_9BURK</name>
<keyword evidence="3" id="KW-0285">Flavoprotein</keyword>
<feature type="binding site" evidence="3">
    <location>
        <begin position="283"/>
        <end position="290"/>
    </location>
    <ligand>
        <name>FAD</name>
        <dbReference type="ChEBI" id="CHEBI:57692"/>
    </ligand>
</feature>
<dbReference type="EMBL" id="FQXE01000002">
    <property type="protein sequence ID" value="SHH18206.1"/>
    <property type="molecule type" value="Genomic_DNA"/>
</dbReference>
<gene>
    <name evidence="6" type="ORF">SAMN04488135_102395</name>
</gene>